<gene>
    <name evidence="3" type="ORF">C1SCF055_LOCUS14068</name>
</gene>
<reference evidence="4 5" key="2">
    <citation type="submission" date="2024-05" db="EMBL/GenBank/DDBJ databases">
        <authorList>
            <person name="Chen Y."/>
            <person name="Shah S."/>
            <person name="Dougan E. K."/>
            <person name="Thang M."/>
            <person name="Chan C."/>
        </authorList>
    </citation>
    <scope>NUCLEOTIDE SEQUENCE [LARGE SCALE GENOMIC DNA]</scope>
</reference>
<evidence type="ECO:0000313" key="4">
    <source>
        <dbReference type="EMBL" id="CAL4774054.1"/>
    </source>
</evidence>
<dbReference type="EMBL" id="CAMXCT010001112">
    <property type="protein sequence ID" value="CAI3986742.1"/>
    <property type="molecule type" value="Genomic_DNA"/>
</dbReference>
<feature type="compositionally biased region" description="Polar residues" evidence="1">
    <location>
        <begin position="20"/>
        <end position="52"/>
    </location>
</feature>
<dbReference type="SMART" id="SM00167">
    <property type="entry name" value="VPS9"/>
    <property type="match status" value="1"/>
</dbReference>
<dbReference type="SUPFAM" id="SSF109993">
    <property type="entry name" value="VPS9 domain"/>
    <property type="match status" value="1"/>
</dbReference>
<protein>
    <submittedName>
        <fullName evidence="4">Vacuolar protein sorting-associated protein 9a (Vacuolar protein-targeting protein 9a)</fullName>
    </submittedName>
</protein>
<dbReference type="Proteomes" id="UP001152797">
    <property type="component" value="Unassembled WGS sequence"/>
</dbReference>
<dbReference type="GO" id="GO:0030139">
    <property type="term" value="C:endocytic vesicle"/>
    <property type="evidence" value="ECO:0007669"/>
    <property type="project" value="TreeGrafter"/>
</dbReference>
<dbReference type="Gene3D" id="1.10.246.120">
    <property type="match status" value="1"/>
</dbReference>
<evidence type="ECO:0000259" key="2">
    <source>
        <dbReference type="PROSITE" id="PS51205"/>
    </source>
</evidence>
<organism evidence="3">
    <name type="scientific">Cladocopium goreaui</name>
    <dbReference type="NCBI Taxonomy" id="2562237"/>
    <lineage>
        <taxon>Eukaryota</taxon>
        <taxon>Sar</taxon>
        <taxon>Alveolata</taxon>
        <taxon>Dinophyceae</taxon>
        <taxon>Suessiales</taxon>
        <taxon>Symbiodiniaceae</taxon>
        <taxon>Cladocopium</taxon>
    </lineage>
</organism>
<accession>A0A9P1C8T2</accession>
<keyword evidence="5" id="KW-1185">Reference proteome</keyword>
<dbReference type="OrthoDB" id="300289at2759"/>
<comment type="caution">
    <text evidence="3">The sequence shown here is derived from an EMBL/GenBank/DDBJ whole genome shotgun (WGS) entry which is preliminary data.</text>
</comment>
<dbReference type="InterPro" id="IPR037191">
    <property type="entry name" value="VPS9_dom_sf"/>
</dbReference>
<name>A0A9P1C8T2_9DINO</name>
<sequence length="390" mass="43134">MDESTSNQDAEKQQDPGEVQGSNDAPQSSEQMTEPQSSEPMTEPATSSSSAPRNEYLAFREMLKHESALPLAAKLQEFVRNFPEGGISRDQAADRVHKFLSSTQEWMLSKVVVFAAEADEAGQQSAAEGLEKFLVMRLHGKIFWLEKSDPEEDEMVKRRIDSLSWVGFQNLGVPSVDVTLLDLAVDQLRSMDKFKAPRDKMICILNACRVINDVLKRAIVESGGGRPLAADDFLPLLIYCLILANPPRLHSNIEFVAAFRHPSRLIAEDAYFLTALQSAVAFVKDAGPKVLDVSEEEFKQLCAESIAAKGYAANGTKPAEAVTAAEKGLELSADVRKVLAERISTLRLQFEGIQSVRHLRVGDLPQLLEEYREMASILKKIQIDTLTDDG</sequence>
<dbReference type="InterPro" id="IPR045046">
    <property type="entry name" value="Vps9-like"/>
</dbReference>
<feature type="domain" description="VPS9" evidence="2">
    <location>
        <begin position="150"/>
        <end position="292"/>
    </location>
</feature>
<dbReference type="EMBL" id="CAMXCT020001112">
    <property type="protein sequence ID" value="CAL1140117.1"/>
    <property type="molecule type" value="Genomic_DNA"/>
</dbReference>
<feature type="region of interest" description="Disordered" evidence="1">
    <location>
        <begin position="1"/>
        <end position="52"/>
    </location>
</feature>
<dbReference type="InterPro" id="IPR003123">
    <property type="entry name" value="VPS9"/>
</dbReference>
<dbReference type="Pfam" id="PF02204">
    <property type="entry name" value="VPS9"/>
    <property type="match status" value="1"/>
</dbReference>
<dbReference type="PANTHER" id="PTHR23101">
    <property type="entry name" value="RAB GDP/GTP EXCHANGE FACTOR"/>
    <property type="match status" value="1"/>
</dbReference>
<evidence type="ECO:0000313" key="3">
    <source>
        <dbReference type="EMBL" id="CAI3986742.1"/>
    </source>
</evidence>
<dbReference type="GO" id="GO:0031267">
    <property type="term" value="F:small GTPase binding"/>
    <property type="evidence" value="ECO:0007669"/>
    <property type="project" value="TreeGrafter"/>
</dbReference>
<dbReference type="GO" id="GO:0016192">
    <property type="term" value="P:vesicle-mediated transport"/>
    <property type="evidence" value="ECO:0007669"/>
    <property type="project" value="InterPro"/>
</dbReference>
<dbReference type="GO" id="GO:0005829">
    <property type="term" value="C:cytosol"/>
    <property type="evidence" value="ECO:0007669"/>
    <property type="project" value="TreeGrafter"/>
</dbReference>
<dbReference type="PANTHER" id="PTHR23101:SF25">
    <property type="entry name" value="GTPASE-ACTIVATING PROTEIN AND VPS9 DOMAIN-CONTAINING PROTEIN 1"/>
    <property type="match status" value="1"/>
</dbReference>
<dbReference type="PROSITE" id="PS51205">
    <property type="entry name" value="VPS9"/>
    <property type="match status" value="1"/>
</dbReference>
<dbReference type="Gene3D" id="1.20.1050.80">
    <property type="entry name" value="VPS9 domain"/>
    <property type="match status" value="1"/>
</dbReference>
<dbReference type="GO" id="GO:0005085">
    <property type="term" value="F:guanyl-nucleotide exchange factor activity"/>
    <property type="evidence" value="ECO:0007669"/>
    <property type="project" value="InterPro"/>
</dbReference>
<proteinExistence type="predicted"/>
<evidence type="ECO:0000313" key="5">
    <source>
        <dbReference type="Proteomes" id="UP001152797"/>
    </source>
</evidence>
<dbReference type="EMBL" id="CAMXCT030001112">
    <property type="protein sequence ID" value="CAL4774054.1"/>
    <property type="molecule type" value="Genomic_DNA"/>
</dbReference>
<evidence type="ECO:0000256" key="1">
    <source>
        <dbReference type="SAM" id="MobiDB-lite"/>
    </source>
</evidence>
<reference evidence="3" key="1">
    <citation type="submission" date="2022-10" db="EMBL/GenBank/DDBJ databases">
        <authorList>
            <person name="Chen Y."/>
            <person name="Dougan E. K."/>
            <person name="Chan C."/>
            <person name="Rhodes N."/>
            <person name="Thang M."/>
        </authorList>
    </citation>
    <scope>NUCLEOTIDE SEQUENCE</scope>
</reference>
<dbReference type="AlphaFoldDB" id="A0A9P1C8T2"/>